<dbReference type="EMBL" id="JANBPW010006883">
    <property type="protein sequence ID" value="KAJ1926864.1"/>
    <property type="molecule type" value="Genomic_DNA"/>
</dbReference>
<name>A0ACC1IXS7_9FUNG</name>
<gene>
    <name evidence="1" type="ORF">FBU59_007278</name>
</gene>
<proteinExistence type="predicted"/>
<comment type="caution">
    <text evidence="1">The sequence shown here is derived from an EMBL/GenBank/DDBJ whole genome shotgun (WGS) entry which is preliminary data.</text>
</comment>
<feature type="non-terminal residue" evidence="1">
    <location>
        <position position="135"/>
    </location>
</feature>
<keyword evidence="2" id="KW-1185">Reference proteome</keyword>
<reference evidence="1" key="1">
    <citation type="submission" date="2022-07" db="EMBL/GenBank/DDBJ databases">
        <title>Phylogenomic reconstructions and comparative analyses of Kickxellomycotina fungi.</title>
        <authorList>
            <person name="Reynolds N.K."/>
            <person name="Stajich J.E."/>
            <person name="Barry K."/>
            <person name="Grigoriev I.V."/>
            <person name="Crous P."/>
            <person name="Smith M.E."/>
        </authorList>
    </citation>
    <scope>NUCLEOTIDE SEQUENCE</scope>
    <source>
        <strain evidence="1">NRRL 5244</strain>
    </source>
</reference>
<dbReference type="Proteomes" id="UP001150603">
    <property type="component" value="Unassembled WGS sequence"/>
</dbReference>
<accession>A0ACC1IXS7</accession>
<sequence>MSRTHSVEAFEMLPQDQALASSAVAALGAIAPGNRPPSAEYAPLNNADDVSEMPEKQDSERQYTFGLVFLRRLTKLFRVMLSNQTSERIGLCCVVLLVGKLLAEVVYYFSGSLPSQFYKVLGDKDSNAFFPLVLQ</sequence>
<evidence type="ECO:0000313" key="1">
    <source>
        <dbReference type="EMBL" id="KAJ1926864.1"/>
    </source>
</evidence>
<evidence type="ECO:0000313" key="2">
    <source>
        <dbReference type="Proteomes" id="UP001150603"/>
    </source>
</evidence>
<protein>
    <submittedName>
        <fullName evidence="1">Uncharacterized protein</fullName>
    </submittedName>
</protein>
<organism evidence="1 2">
    <name type="scientific">Linderina macrospora</name>
    <dbReference type="NCBI Taxonomy" id="4868"/>
    <lineage>
        <taxon>Eukaryota</taxon>
        <taxon>Fungi</taxon>
        <taxon>Fungi incertae sedis</taxon>
        <taxon>Zoopagomycota</taxon>
        <taxon>Kickxellomycotina</taxon>
        <taxon>Kickxellomycetes</taxon>
        <taxon>Kickxellales</taxon>
        <taxon>Kickxellaceae</taxon>
        <taxon>Linderina</taxon>
    </lineage>
</organism>